<organism evidence="6 7">
    <name type="scientific">Opisthorchis viverrini</name>
    <name type="common">Southeast Asian liver fluke</name>
    <dbReference type="NCBI Taxonomy" id="6198"/>
    <lineage>
        <taxon>Eukaryota</taxon>
        <taxon>Metazoa</taxon>
        <taxon>Spiralia</taxon>
        <taxon>Lophotrochozoa</taxon>
        <taxon>Platyhelminthes</taxon>
        <taxon>Trematoda</taxon>
        <taxon>Digenea</taxon>
        <taxon>Opisthorchiida</taxon>
        <taxon>Opisthorchiata</taxon>
        <taxon>Opisthorchiidae</taxon>
        <taxon>Opisthorchis</taxon>
    </lineage>
</organism>
<keyword evidence="5" id="KW-0143">Chaperone</keyword>
<dbReference type="InterPro" id="IPR042272">
    <property type="entry name" value="ATP12_ATP_synth-F1-assembly_N"/>
</dbReference>
<dbReference type="InterPro" id="IPR023335">
    <property type="entry name" value="ATP12_ortho_dom_sf"/>
</dbReference>
<feature type="non-terminal residue" evidence="6">
    <location>
        <position position="1"/>
    </location>
</feature>
<dbReference type="GO" id="GO:0033615">
    <property type="term" value="P:mitochondrial proton-transporting ATP synthase complex assembly"/>
    <property type="evidence" value="ECO:0007669"/>
    <property type="project" value="TreeGrafter"/>
</dbReference>
<name>A0A1S8WKI6_OPIVI</name>
<dbReference type="PANTHER" id="PTHR21013">
    <property type="entry name" value="ATP SYNTHASE MITOCHONDRIAL F1 COMPLEX ASSEMBLY FACTOR 2/ATP12 PROTEIN, MITOCHONDRIAL PRECURSOR"/>
    <property type="match status" value="1"/>
</dbReference>
<dbReference type="AlphaFoldDB" id="A0A1S8WKI6"/>
<evidence type="ECO:0000313" key="6">
    <source>
        <dbReference type="EMBL" id="OON14946.1"/>
    </source>
</evidence>
<sequence>ICVRNLSEARTPFCTSIHPVSHVSEIERNCQHRYSNAVLPSTYIYQLPCCRQRRLQEPIFRFVRLSLVFTLGLSAPIKKFYKNVTISQVIPEGEQDLVYEVQLDKRKLRTPGGNTLLIPNEALALAVAVEWDSQKGTIKRHSMHLTNLCNRVLDWRSEIKPLDVVQSIMHFRVQEPDDLVHLQNASWDPVLHWVAEHYRIQPYLTNSLTGTPVMSSADRDILKQNLLGNTRWALIGTQSCVENLKSVFLTLAVLDGFCSAVKAAELSQLEQLFQASRFPQIHRWGEVPSHHDVEMAELKARVSAAVFFVLATHCRRNVKEKLNLRKL</sequence>
<comment type="similarity">
    <text evidence="2">Belongs to the ATP12 family.</text>
</comment>
<dbReference type="Gene3D" id="3.30.2180.10">
    <property type="entry name" value="ATP12-like"/>
    <property type="match status" value="1"/>
</dbReference>
<protein>
    <submittedName>
        <fullName evidence="6">ATP12 chaperone protein</fullName>
    </submittedName>
</protein>
<evidence type="ECO:0000256" key="1">
    <source>
        <dbReference type="ARBA" id="ARBA00004173"/>
    </source>
</evidence>
<accession>A0A1S8WKI6</accession>
<keyword evidence="4" id="KW-0496">Mitochondrion</keyword>
<evidence type="ECO:0000256" key="2">
    <source>
        <dbReference type="ARBA" id="ARBA00008231"/>
    </source>
</evidence>
<dbReference type="PANTHER" id="PTHR21013:SF10">
    <property type="entry name" value="ATP SYNTHASE MITOCHONDRIAL F1 COMPLEX ASSEMBLY FACTOR 2"/>
    <property type="match status" value="1"/>
</dbReference>
<gene>
    <name evidence="6" type="ORF">X801_09256</name>
</gene>
<proteinExistence type="inferred from homology"/>
<dbReference type="Pfam" id="PF07542">
    <property type="entry name" value="ATP12"/>
    <property type="match status" value="1"/>
</dbReference>
<comment type="subcellular location">
    <subcellularLocation>
        <location evidence="1">Mitochondrion</location>
    </subcellularLocation>
</comment>
<evidence type="ECO:0000256" key="5">
    <source>
        <dbReference type="ARBA" id="ARBA00023186"/>
    </source>
</evidence>
<dbReference type="SUPFAM" id="SSF160909">
    <property type="entry name" value="ATP12-like"/>
    <property type="match status" value="1"/>
</dbReference>
<dbReference type="InterPro" id="IPR011419">
    <property type="entry name" value="ATP12_ATP_synth-F1-assembly"/>
</dbReference>
<keyword evidence="7" id="KW-1185">Reference proteome</keyword>
<feature type="non-terminal residue" evidence="6">
    <location>
        <position position="327"/>
    </location>
</feature>
<evidence type="ECO:0000256" key="4">
    <source>
        <dbReference type="ARBA" id="ARBA00023128"/>
    </source>
</evidence>
<keyword evidence="3" id="KW-0809">Transit peptide</keyword>
<evidence type="ECO:0000313" key="7">
    <source>
        <dbReference type="Proteomes" id="UP000243686"/>
    </source>
</evidence>
<reference evidence="6 7" key="1">
    <citation type="submission" date="2015-03" db="EMBL/GenBank/DDBJ databases">
        <title>Draft genome of the nematode, Opisthorchis viverrini.</title>
        <authorList>
            <person name="Mitreva M."/>
        </authorList>
    </citation>
    <scope>NUCLEOTIDE SEQUENCE [LARGE SCALE GENOMIC DNA]</scope>
    <source>
        <strain evidence="6">Khon Kaen</strain>
    </source>
</reference>
<dbReference type="Proteomes" id="UP000243686">
    <property type="component" value="Unassembled WGS sequence"/>
</dbReference>
<dbReference type="Gene3D" id="1.10.3580.10">
    <property type="entry name" value="ATP12 ATPase"/>
    <property type="match status" value="1"/>
</dbReference>
<evidence type="ECO:0000256" key="3">
    <source>
        <dbReference type="ARBA" id="ARBA00022946"/>
    </source>
</evidence>
<dbReference type="EMBL" id="KV906310">
    <property type="protein sequence ID" value="OON14946.1"/>
    <property type="molecule type" value="Genomic_DNA"/>
</dbReference>
<dbReference type="GO" id="GO:0005739">
    <property type="term" value="C:mitochondrion"/>
    <property type="evidence" value="ECO:0007669"/>
    <property type="project" value="UniProtKB-SubCell"/>
</dbReference>